<accession>A0A0D6MLZ2</accession>
<evidence type="ECO:0000313" key="2">
    <source>
        <dbReference type="EMBL" id="GAN54283.1"/>
    </source>
</evidence>
<gene>
    <name evidence="2" type="ORF">Tasa_017_166</name>
</gene>
<dbReference type="HAMAP" id="MF_00386">
    <property type="entry name" value="UPF0161_YidD"/>
    <property type="match status" value="1"/>
</dbReference>
<dbReference type="AlphaFoldDB" id="A0A0D6MLZ2"/>
<dbReference type="Proteomes" id="UP000032679">
    <property type="component" value="Unassembled WGS sequence"/>
</dbReference>
<comment type="function">
    <text evidence="1">Could be involved in insertion of integral membrane proteins into the membrane.</text>
</comment>
<evidence type="ECO:0000313" key="3">
    <source>
        <dbReference type="Proteomes" id="UP000032679"/>
    </source>
</evidence>
<keyword evidence="1" id="KW-0472">Membrane</keyword>
<evidence type="ECO:0000256" key="1">
    <source>
        <dbReference type="HAMAP-Rule" id="MF_00386"/>
    </source>
</evidence>
<comment type="caution">
    <text evidence="2">The sequence shown here is derived from an EMBL/GenBank/DDBJ whole genome shotgun (WGS) entry which is preliminary data.</text>
</comment>
<dbReference type="Pfam" id="PF01809">
    <property type="entry name" value="YidD"/>
    <property type="match status" value="1"/>
</dbReference>
<protein>
    <recommendedName>
        <fullName evidence="1">Putative membrane protein insertion efficiency factor</fullName>
    </recommendedName>
</protein>
<comment type="subcellular location">
    <subcellularLocation>
        <location evidence="1">Cell membrane</location>
        <topology evidence="1">Peripheral membrane protein</topology>
        <orientation evidence="1">Cytoplasmic side</orientation>
    </subcellularLocation>
</comment>
<dbReference type="PANTHER" id="PTHR33383:SF1">
    <property type="entry name" value="MEMBRANE PROTEIN INSERTION EFFICIENCY FACTOR-RELATED"/>
    <property type="match status" value="1"/>
</dbReference>
<organism evidence="2 3">
    <name type="scientific">Tanticharoenia sakaeratensis NBRC 103193</name>
    <dbReference type="NCBI Taxonomy" id="1231623"/>
    <lineage>
        <taxon>Bacteria</taxon>
        <taxon>Pseudomonadati</taxon>
        <taxon>Pseudomonadota</taxon>
        <taxon>Alphaproteobacteria</taxon>
        <taxon>Acetobacterales</taxon>
        <taxon>Acetobacteraceae</taxon>
        <taxon>Tanticharoenia</taxon>
    </lineage>
</organism>
<dbReference type="SMART" id="SM01234">
    <property type="entry name" value="Haemolytic"/>
    <property type="match status" value="1"/>
</dbReference>
<dbReference type="EMBL" id="BALE01000017">
    <property type="protein sequence ID" value="GAN54283.1"/>
    <property type="molecule type" value="Genomic_DNA"/>
</dbReference>
<keyword evidence="3" id="KW-1185">Reference proteome</keyword>
<name>A0A0D6MLZ2_9PROT</name>
<comment type="similarity">
    <text evidence="1">Belongs to the UPF0161 family.</text>
</comment>
<dbReference type="RefSeq" id="WP_304650774.1">
    <property type="nucleotide sequence ID" value="NZ_BALE01000017.1"/>
</dbReference>
<dbReference type="InterPro" id="IPR002696">
    <property type="entry name" value="Membr_insert_effic_factor_YidD"/>
</dbReference>
<keyword evidence="1" id="KW-1003">Cell membrane</keyword>
<dbReference type="PANTHER" id="PTHR33383">
    <property type="entry name" value="MEMBRANE PROTEIN INSERTION EFFICIENCY FACTOR-RELATED"/>
    <property type="match status" value="1"/>
</dbReference>
<dbReference type="GO" id="GO:0005886">
    <property type="term" value="C:plasma membrane"/>
    <property type="evidence" value="ECO:0007669"/>
    <property type="project" value="UniProtKB-SubCell"/>
</dbReference>
<dbReference type="NCBIfam" id="TIGR00278">
    <property type="entry name" value="membrane protein insertion efficiency factor YidD"/>
    <property type="match status" value="1"/>
</dbReference>
<proteinExistence type="inferred from homology"/>
<sequence length="71" mass="7884">MIVRRVAQALIGVYRLTLSPLLGPVCRFEPSCSVYAQEAIGRYGVVRGGWLAFRRIVRCHPFAQGGRDPVP</sequence>
<reference evidence="2 3" key="1">
    <citation type="submission" date="2012-10" db="EMBL/GenBank/DDBJ databases">
        <title>Genome sequencing of Tanticharoenia sakaeratensis NBRC 103193.</title>
        <authorList>
            <person name="Azuma Y."/>
            <person name="Hadano H."/>
            <person name="Hirakawa H."/>
            <person name="Matsushita K."/>
        </authorList>
    </citation>
    <scope>NUCLEOTIDE SEQUENCE [LARGE SCALE GENOMIC DNA]</scope>
    <source>
        <strain evidence="2 3">NBRC 103193</strain>
    </source>
</reference>
<dbReference type="STRING" id="1231623.Tasa_017_166"/>